<gene>
    <name evidence="2" type="ORF">E2562_025465</name>
</gene>
<feature type="compositionally biased region" description="Basic and acidic residues" evidence="1">
    <location>
        <begin position="71"/>
        <end position="95"/>
    </location>
</feature>
<comment type="caution">
    <text evidence="2">The sequence shown here is derived from an EMBL/GenBank/DDBJ whole genome shotgun (WGS) entry which is preliminary data.</text>
</comment>
<name>A0A6G1D9R6_9ORYZ</name>
<evidence type="ECO:0000313" key="2">
    <source>
        <dbReference type="EMBL" id="KAF0908503.1"/>
    </source>
</evidence>
<evidence type="ECO:0000256" key="1">
    <source>
        <dbReference type="SAM" id="MobiDB-lite"/>
    </source>
</evidence>
<proteinExistence type="predicted"/>
<keyword evidence="3" id="KW-1185">Reference proteome</keyword>
<reference evidence="2 3" key="1">
    <citation type="submission" date="2019-11" db="EMBL/GenBank/DDBJ databases">
        <title>Whole genome sequence of Oryza granulata.</title>
        <authorList>
            <person name="Li W."/>
        </authorList>
    </citation>
    <scope>NUCLEOTIDE SEQUENCE [LARGE SCALE GENOMIC DNA]</scope>
    <source>
        <strain evidence="3">cv. Menghai</strain>
        <tissue evidence="2">Leaf</tissue>
    </source>
</reference>
<feature type="region of interest" description="Disordered" evidence="1">
    <location>
        <begin position="1"/>
        <end position="95"/>
    </location>
</feature>
<protein>
    <submittedName>
        <fullName evidence="2">Uncharacterized protein</fullName>
    </submittedName>
</protein>
<organism evidence="2 3">
    <name type="scientific">Oryza meyeriana var. granulata</name>
    <dbReference type="NCBI Taxonomy" id="110450"/>
    <lineage>
        <taxon>Eukaryota</taxon>
        <taxon>Viridiplantae</taxon>
        <taxon>Streptophyta</taxon>
        <taxon>Embryophyta</taxon>
        <taxon>Tracheophyta</taxon>
        <taxon>Spermatophyta</taxon>
        <taxon>Magnoliopsida</taxon>
        <taxon>Liliopsida</taxon>
        <taxon>Poales</taxon>
        <taxon>Poaceae</taxon>
        <taxon>BOP clade</taxon>
        <taxon>Oryzoideae</taxon>
        <taxon>Oryzeae</taxon>
        <taxon>Oryzinae</taxon>
        <taxon>Oryza</taxon>
        <taxon>Oryza meyeriana</taxon>
    </lineage>
</organism>
<dbReference type="EMBL" id="SPHZ02000007">
    <property type="protein sequence ID" value="KAF0908503.1"/>
    <property type="molecule type" value="Genomic_DNA"/>
</dbReference>
<accession>A0A6G1D9R6</accession>
<dbReference type="Proteomes" id="UP000479710">
    <property type="component" value="Unassembled WGS sequence"/>
</dbReference>
<evidence type="ECO:0000313" key="3">
    <source>
        <dbReference type="Proteomes" id="UP000479710"/>
    </source>
</evidence>
<dbReference type="AlphaFoldDB" id="A0A6G1D9R6"/>
<sequence length="163" mass="17760">MWGVANDTETDGLGRPRNPEVQPSSGSETRLAGPELPRKTGPAPSPRALRAPEIGGTKEAMVARLEASPPRCEEAAPEHEERAPKPKDGPRGGRCREVFPDVLASAREVVEQLQAAATAERAELYGERYALAEERERLEEGCKLLEALVRVAKAVYDHDVEKV</sequence>